<feature type="compositionally biased region" description="Basic and acidic residues" evidence="2">
    <location>
        <begin position="441"/>
        <end position="456"/>
    </location>
</feature>
<gene>
    <name evidence="4" type="ORF">K435DRAFT_792678</name>
</gene>
<dbReference type="Gene3D" id="3.40.50.300">
    <property type="entry name" value="P-loop containing nucleotide triphosphate hydrolases"/>
    <property type="match status" value="1"/>
</dbReference>
<dbReference type="SUPFAM" id="SSF52540">
    <property type="entry name" value="P-loop containing nucleoside triphosphate hydrolases"/>
    <property type="match status" value="1"/>
</dbReference>
<evidence type="ECO:0000259" key="3">
    <source>
        <dbReference type="Pfam" id="PF24883"/>
    </source>
</evidence>
<dbReference type="InterPro" id="IPR027417">
    <property type="entry name" value="P-loop_NTPase"/>
</dbReference>
<dbReference type="EMBL" id="ML179078">
    <property type="protein sequence ID" value="THV02319.1"/>
    <property type="molecule type" value="Genomic_DNA"/>
</dbReference>
<evidence type="ECO:0000256" key="1">
    <source>
        <dbReference type="ARBA" id="ARBA00022737"/>
    </source>
</evidence>
<protein>
    <recommendedName>
        <fullName evidence="3">Nephrocystin 3-like N-terminal domain-containing protein</fullName>
    </recommendedName>
</protein>
<evidence type="ECO:0000313" key="5">
    <source>
        <dbReference type="Proteomes" id="UP000297245"/>
    </source>
</evidence>
<dbReference type="Proteomes" id="UP000297245">
    <property type="component" value="Unassembled WGS sequence"/>
</dbReference>
<accession>A0A4S8MIU1</accession>
<dbReference type="PANTHER" id="PTHR10039:SF14">
    <property type="entry name" value="NACHT DOMAIN-CONTAINING PROTEIN"/>
    <property type="match status" value="1"/>
</dbReference>
<evidence type="ECO:0000313" key="4">
    <source>
        <dbReference type="EMBL" id="THV02319.1"/>
    </source>
</evidence>
<organism evidence="4 5">
    <name type="scientific">Dendrothele bispora (strain CBS 962.96)</name>
    <dbReference type="NCBI Taxonomy" id="1314807"/>
    <lineage>
        <taxon>Eukaryota</taxon>
        <taxon>Fungi</taxon>
        <taxon>Dikarya</taxon>
        <taxon>Basidiomycota</taxon>
        <taxon>Agaricomycotina</taxon>
        <taxon>Agaricomycetes</taxon>
        <taxon>Agaricomycetidae</taxon>
        <taxon>Agaricales</taxon>
        <taxon>Agaricales incertae sedis</taxon>
        <taxon>Dendrothele</taxon>
    </lineage>
</organism>
<feature type="domain" description="Nephrocystin 3-like N-terminal" evidence="3">
    <location>
        <begin position="97"/>
        <end position="237"/>
    </location>
</feature>
<feature type="region of interest" description="Disordered" evidence="2">
    <location>
        <begin position="441"/>
        <end position="492"/>
    </location>
</feature>
<evidence type="ECO:0000256" key="2">
    <source>
        <dbReference type="SAM" id="MobiDB-lite"/>
    </source>
</evidence>
<dbReference type="PANTHER" id="PTHR10039">
    <property type="entry name" value="AMELOGENIN"/>
    <property type="match status" value="1"/>
</dbReference>
<dbReference type="AlphaFoldDB" id="A0A4S8MIU1"/>
<sequence length="492" mass="56991">MRKCDQVKRKIGNTVGKILGNKERNDVKDSLETSLKILKEISDINPILKSAVDGTSEIIHILTINKLEYSVLAFHNAASMNRSQCTEGTRIEILNDIMKWAEDCSSDTLLGYWMYGMAGTGKSTIAKSLCLKLEEKELLAGSFFCSRQYSCKFAQELQGALEHDQDLAQKEPSIQVEKLLIQPWKAAIKGNWFQGHSAVVVIDALDECENISRVLKAIVPAIQQKKMQGLKFFFTSRPEGNISDHLHSKDKTDDNKKPYIQNLYLHNVEESLVQDDIKKFLREQLQPLLITEQELQTLVQHSGRLFIYAATTAKYITNAHGFEKERLKDVLQLANVSNKMQTERIDELYDEILKKCMENQSSEERYKSKQIVYTVLCTAIPASCFTIAQLLSYDVKLISDIKERIDNCITEELEYCCFYWAYHLEKCKECENRSAYRKSERTEREYVPPHAGDRERKRLRRYRVTYDPRKDEQKAPRNDEKERKKVENKNQL</sequence>
<dbReference type="InterPro" id="IPR056884">
    <property type="entry name" value="NPHP3-like_N"/>
</dbReference>
<feature type="compositionally biased region" description="Basic and acidic residues" evidence="2">
    <location>
        <begin position="464"/>
        <end position="492"/>
    </location>
</feature>
<dbReference type="OrthoDB" id="538223at2759"/>
<keyword evidence="1" id="KW-0677">Repeat</keyword>
<dbReference type="Pfam" id="PF24883">
    <property type="entry name" value="NPHP3_N"/>
    <property type="match status" value="1"/>
</dbReference>
<reference evidence="4 5" key="1">
    <citation type="journal article" date="2019" name="Nat. Ecol. Evol.">
        <title>Megaphylogeny resolves global patterns of mushroom evolution.</title>
        <authorList>
            <person name="Varga T."/>
            <person name="Krizsan K."/>
            <person name="Foldi C."/>
            <person name="Dima B."/>
            <person name="Sanchez-Garcia M."/>
            <person name="Sanchez-Ramirez S."/>
            <person name="Szollosi G.J."/>
            <person name="Szarkandi J.G."/>
            <person name="Papp V."/>
            <person name="Albert L."/>
            <person name="Andreopoulos W."/>
            <person name="Angelini C."/>
            <person name="Antonin V."/>
            <person name="Barry K.W."/>
            <person name="Bougher N.L."/>
            <person name="Buchanan P."/>
            <person name="Buyck B."/>
            <person name="Bense V."/>
            <person name="Catcheside P."/>
            <person name="Chovatia M."/>
            <person name="Cooper J."/>
            <person name="Damon W."/>
            <person name="Desjardin D."/>
            <person name="Finy P."/>
            <person name="Geml J."/>
            <person name="Haridas S."/>
            <person name="Hughes K."/>
            <person name="Justo A."/>
            <person name="Karasinski D."/>
            <person name="Kautmanova I."/>
            <person name="Kiss B."/>
            <person name="Kocsube S."/>
            <person name="Kotiranta H."/>
            <person name="LaButti K.M."/>
            <person name="Lechner B.E."/>
            <person name="Liimatainen K."/>
            <person name="Lipzen A."/>
            <person name="Lukacs Z."/>
            <person name="Mihaltcheva S."/>
            <person name="Morgado L.N."/>
            <person name="Niskanen T."/>
            <person name="Noordeloos M.E."/>
            <person name="Ohm R.A."/>
            <person name="Ortiz-Santana B."/>
            <person name="Ovrebo C."/>
            <person name="Racz N."/>
            <person name="Riley R."/>
            <person name="Savchenko A."/>
            <person name="Shiryaev A."/>
            <person name="Soop K."/>
            <person name="Spirin V."/>
            <person name="Szebenyi C."/>
            <person name="Tomsovsky M."/>
            <person name="Tulloss R.E."/>
            <person name="Uehling J."/>
            <person name="Grigoriev I.V."/>
            <person name="Vagvolgyi C."/>
            <person name="Papp T."/>
            <person name="Martin F.M."/>
            <person name="Miettinen O."/>
            <person name="Hibbett D.S."/>
            <person name="Nagy L.G."/>
        </authorList>
    </citation>
    <scope>NUCLEOTIDE SEQUENCE [LARGE SCALE GENOMIC DNA]</scope>
    <source>
        <strain evidence="4 5">CBS 962.96</strain>
    </source>
</reference>
<keyword evidence="5" id="KW-1185">Reference proteome</keyword>
<proteinExistence type="predicted"/>
<name>A0A4S8MIU1_DENBC</name>